<evidence type="ECO:0000313" key="2">
    <source>
        <dbReference type="EMBL" id="KAH3693772.1"/>
    </source>
</evidence>
<reference evidence="2" key="2">
    <citation type="submission" date="2020-11" db="EMBL/GenBank/DDBJ databases">
        <authorList>
            <person name="McCartney M.A."/>
            <person name="Auch B."/>
            <person name="Kono T."/>
            <person name="Mallez S."/>
            <person name="Becker A."/>
            <person name="Gohl D.M."/>
            <person name="Silverstein K.A.T."/>
            <person name="Koren S."/>
            <person name="Bechman K.B."/>
            <person name="Herman A."/>
            <person name="Abrahante J.E."/>
            <person name="Garbe J."/>
        </authorList>
    </citation>
    <scope>NUCLEOTIDE SEQUENCE</scope>
    <source>
        <strain evidence="2">Duluth1</strain>
        <tissue evidence="2">Whole animal</tissue>
    </source>
</reference>
<feature type="region of interest" description="Disordered" evidence="1">
    <location>
        <begin position="22"/>
        <end position="43"/>
    </location>
</feature>
<protein>
    <submittedName>
        <fullName evidence="2">Uncharacterized protein</fullName>
    </submittedName>
</protein>
<name>A0A9D4BG31_DREPO</name>
<proteinExistence type="predicted"/>
<evidence type="ECO:0000256" key="1">
    <source>
        <dbReference type="SAM" id="MobiDB-lite"/>
    </source>
</evidence>
<evidence type="ECO:0000313" key="3">
    <source>
        <dbReference type="Proteomes" id="UP000828390"/>
    </source>
</evidence>
<accession>A0A9D4BG31</accession>
<comment type="caution">
    <text evidence="2">The sequence shown here is derived from an EMBL/GenBank/DDBJ whole genome shotgun (WGS) entry which is preliminary data.</text>
</comment>
<gene>
    <name evidence="2" type="ORF">DPMN_081212</name>
</gene>
<sequence length="131" mass="14880">MNNNTDLDDEAAFLEEENFAEWPADRNNNISSKNTNDARATLNDVRDGQIANRRVLPKGSAVFQRVLDEIRQEQENETKLITDSLSAFADAKKKHEAIIAERNARNSKWKLASVKMLTKRRSTKDLLFSGS</sequence>
<dbReference type="EMBL" id="JAIWYP010000016">
    <property type="protein sequence ID" value="KAH3693772.1"/>
    <property type="molecule type" value="Genomic_DNA"/>
</dbReference>
<reference evidence="2" key="1">
    <citation type="journal article" date="2019" name="bioRxiv">
        <title>The Genome of the Zebra Mussel, Dreissena polymorpha: A Resource for Invasive Species Research.</title>
        <authorList>
            <person name="McCartney M.A."/>
            <person name="Auch B."/>
            <person name="Kono T."/>
            <person name="Mallez S."/>
            <person name="Zhang Y."/>
            <person name="Obille A."/>
            <person name="Becker A."/>
            <person name="Abrahante J.E."/>
            <person name="Garbe J."/>
            <person name="Badalamenti J.P."/>
            <person name="Herman A."/>
            <person name="Mangelson H."/>
            <person name="Liachko I."/>
            <person name="Sullivan S."/>
            <person name="Sone E.D."/>
            <person name="Koren S."/>
            <person name="Silverstein K.A.T."/>
            <person name="Beckman K.B."/>
            <person name="Gohl D.M."/>
        </authorList>
    </citation>
    <scope>NUCLEOTIDE SEQUENCE</scope>
    <source>
        <strain evidence="2">Duluth1</strain>
        <tissue evidence="2">Whole animal</tissue>
    </source>
</reference>
<organism evidence="2 3">
    <name type="scientific">Dreissena polymorpha</name>
    <name type="common">Zebra mussel</name>
    <name type="synonym">Mytilus polymorpha</name>
    <dbReference type="NCBI Taxonomy" id="45954"/>
    <lineage>
        <taxon>Eukaryota</taxon>
        <taxon>Metazoa</taxon>
        <taxon>Spiralia</taxon>
        <taxon>Lophotrochozoa</taxon>
        <taxon>Mollusca</taxon>
        <taxon>Bivalvia</taxon>
        <taxon>Autobranchia</taxon>
        <taxon>Heteroconchia</taxon>
        <taxon>Euheterodonta</taxon>
        <taxon>Imparidentia</taxon>
        <taxon>Neoheterodontei</taxon>
        <taxon>Myida</taxon>
        <taxon>Dreissenoidea</taxon>
        <taxon>Dreissenidae</taxon>
        <taxon>Dreissena</taxon>
    </lineage>
</organism>
<keyword evidence="3" id="KW-1185">Reference proteome</keyword>
<feature type="compositionally biased region" description="Polar residues" evidence="1">
    <location>
        <begin position="26"/>
        <end position="38"/>
    </location>
</feature>
<dbReference type="Proteomes" id="UP000828390">
    <property type="component" value="Unassembled WGS sequence"/>
</dbReference>
<dbReference type="AlphaFoldDB" id="A0A9D4BG31"/>